<dbReference type="OrthoDB" id="9798746at2"/>
<dbReference type="EMBL" id="CP017697">
    <property type="protein sequence ID" value="ATO43444.1"/>
    <property type="molecule type" value="Genomic_DNA"/>
</dbReference>
<dbReference type="AlphaFoldDB" id="A0A2D1KMT0"/>
<protein>
    <submittedName>
        <fullName evidence="1">Exopolysaccharide biosynthesis protein</fullName>
    </submittedName>
</protein>
<sequence>MNIKILVAAHKNYEMPADQSLYLPIFVGKALHPDVNHTFIGDNTGDNISVKNAHYNELTAIYWAWKNLDADAIGLVHYRRYFSSKRQKDLAQILSKKEVNTLLADHDIILPTKRRYYVETNQHHYLHAHHAEPLQLTEQIIKSRYPDYFDAFQQVMDRRSAHMFNMFIMKKKPFDEYCTWLFAILSEVEQELDITDYDPYEARVFGFLSERLLDVWLAQHLNYKTVEVPFVFMEPQNWFKKGGSMLWRMLKPKRV</sequence>
<evidence type="ECO:0000313" key="1">
    <source>
        <dbReference type="EMBL" id="ATO43444.1"/>
    </source>
</evidence>
<keyword evidence="2" id="KW-1185">Reference proteome</keyword>
<dbReference type="RefSeq" id="WP_010012921.1">
    <property type="nucleotide sequence ID" value="NZ_AEOS01000100.1"/>
</dbReference>
<dbReference type="KEGG" id="lcy:LC20004_05775"/>
<proteinExistence type="predicted"/>
<accession>A0A2D1KMT0</accession>
<organism evidence="1 2">
    <name type="scientific">Loigolactobacillus coryniformis subsp. torquens DSM 20004 = KCTC 3535</name>
    <dbReference type="NCBI Taxonomy" id="1423822"/>
    <lineage>
        <taxon>Bacteria</taxon>
        <taxon>Bacillati</taxon>
        <taxon>Bacillota</taxon>
        <taxon>Bacilli</taxon>
        <taxon>Lactobacillales</taxon>
        <taxon>Lactobacillaceae</taxon>
        <taxon>Loigolactobacillus</taxon>
    </lineage>
</organism>
<dbReference type="Proteomes" id="UP000223559">
    <property type="component" value="Chromosome"/>
</dbReference>
<dbReference type="Pfam" id="PF14393">
    <property type="entry name" value="DUF4422"/>
    <property type="match status" value="1"/>
</dbReference>
<dbReference type="InterPro" id="IPR025536">
    <property type="entry name" value="DUF4422"/>
</dbReference>
<gene>
    <name evidence="1" type="ORF">LC20004_05775</name>
</gene>
<evidence type="ECO:0000313" key="2">
    <source>
        <dbReference type="Proteomes" id="UP000223559"/>
    </source>
</evidence>
<reference evidence="1 2" key="1">
    <citation type="submission" date="2016-10" db="EMBL/GenBank/DDBJ databases">
        <title>The whole genome sequencing and assembly of L. cotyniformis subsp. torquens DSM 20004 strain.</title>
        <authorList>
            <person name="Park M.-K."/>
            <person name="Lee Y.-J."/>
            <person name="Yi H."/>
            <person name="Bahn Y.-S."/>
            <person name="Kim J.F."/>
            <person name="Lee D.-W."/>
        </authorList>
    </citation>
    <scope>NUCLEOTIDE SEQUENCE [LARGE SCALE GENOMIC DNA]</scope>
    <source>
        <strain evidence="1 2">DSM 20004</strain>
    </source>
</reference>
<name>A0A2D1KMT0_9LACO</name>